<organism evidence="1 2">
    <name type="scientific">Allocatelliglobosispora scoriae</name>
    <dbReference type="NCBI Taxonomy" id="643052"/>
    <lineage>
        <taxon>Bacteria</taxon>
        <taxon>Bacillati</taxon>
        <taxon>Actinomycetota</taxon>
        <taxon>Actinomycetes</taxon>
        <taxon>Micromonosporales</taxon>
        <taxon>Micromonosporaceae</taxon>
        <taxon>Allocatelliglobosispora</taxon>
    </lineage>
</organism>
<accession>A0A841BWF5</accession>
<comment type="caution">
    <text evidence="1">The sequence shown here is derived from an EMBL/GenBank/DDBJ whole genome shotgun (WGS) entry which is preliminary data.</text>
</comment>
<protein>
    <submittedName>
        <fullName evidence="1">Uncharacterized protein</fullName>
    </submittedName>
</protein>
<keyword evidence="2" id="KW-1185">Reference proteome</keyword>
<evidence type="ECO:0000313" key="1">
    <source>
        <dbReference type="EMBL" id="MBB5872005.1"/>
    </source>
</evidence>
<dbReference type="EMBL" id="JACHMN010000002">
    <property type="protein sequence ID" value="MBB5872005.1"/>
    <property type="molecule type" value="Genomic_DNA"/>
</dbReference>
<evidence type="ECO:0000313" key="2">
    <source>
        <dbReference type="Proteomes" id="UP000587527"/>
    </source>
</evidence>
<gene>
    <name evidence="1" type="ORF">F4553_005384</name>
</gene>
<dbReference type="AlphaFoldDB" id="A0A841BWF5"/>
<proteinExistence type="predicted"/>
<dbReference type="Proteomes" id="UP000587527">
    <property type="component" value="Unassembled WGS sequence"/>
</dbReference>
<sequence length="34" mass="4109">MCNDCDLYDDPDYHDRDDWCDECGARDEYQCECP</sequence>
<name>A0A841BWF5_9ACTN</name>
<reference evidence="1 2" key="1">
    <citation type="submission" date="2020-08" db="EMBL/GenBank/DDBJ databases">
        <title>Sequencing the genomes of 1000 actinobacteria strains.</title>
        <authorList>
            <person name="Klenk H.-P."/>
        </authorList>
    </citation>
    <scope>NUCLEOTIDE SEQUENCE [LARGE SCALE GENOMIC DNA]</scope>
    <source>
        <strain evidence="1 2">DSM 45362</strain>
    </source>
</reference>